<dbReference type="OMA" id="NIRHATN"/>
<accession>K0TEW2</accession>
<dbReference type="eggNOG" id="ENOG502QZGM">
    <property type="taxonomic scope" value="Eukaryota"/>
</dbReference>
<sequence length="144" mass="16414">MSRVRFSDMSSLIIYPYQPPLQGDGTWHTRSQSSAFKRQVVRDVIALRKSPSRAYCDAHQERLEKMSISSPELAGVHCVRGLEHLLSPSVTKQITIRRQKVIERVLQEQEAQRAVGRTDTARIREVSMRNGGEWSLIEAIARAK</sequence>
<dbReference type="Proteomes" id="UP000266841">
    <property type="component" value="Unassembled WGS sequence"/>
</dbReference>
<dbReference type="AlphaFoldDB" id="K0TEW2"/>
<keyword evidence="2" id="KW-1185">Reference proteome</keyword>
<dbReference type="OrthoDB" id="54167at2759"/>
<name>K0TEW2_THAOC</name>
<organism evidence="1 2">
    <name type="scientific">Thalassiosira oceanica</name>
    <name type="common">Marine diatom</name>
    <dbReference type="NCBI Taxonomy" id="159749"/>
    <lineage>
        <taxon>Eukaryota</taxon>
        <taxon>Sar</taxon>
        <taxon>Stramenopiles</taxon>
        <taxon>Ochrophyta</taxon>
        <taxon>Bacillariophyta</taxon>
        <taxon>Coscinodiscophyceae</taxon>
        <taxon>Thalassiosirophycidae</taxon>
        <taxon>Thalassiosirales</taxon>
        <taxon>Thalassiosiraceae</taxon>
        <taxon>Thalassiosira</taxon>
    </lineage>
</organism>
<evidence type="ECO:0000313" key="1">
    <source>
        <dbReference type="EMBL" id="EJK75955.1"/>
    </source>
</evidence>
<comment type="caution">
    <text evidence="1">The sequence shown here is derived from an EMBL/GenBank/DDBJ whole genome shotgun (WGS) entry which is preliminary data.</text>
</comment>
<dbReference type="EMBL" id="AGNL01002636">
    <property type="protein sequence ID" value="EJK75955.1"/>
    <property type="molecule type" value="Genomic_DNA"/>
</dbReference>
<evidence type="ECO:0000313" key="2">
    <source>
        <dbReference type="Proteomes" id="UP000266841"/>
    </source>
</evidence>
<reference evidence="1 2" key="1">
    <citation type="journal article" date="2012" name="Genome Biol.">
        <title>Genome and low-iron response of an oceanic diatom adapted to chronic iron limitation.</title>
        <authorList>
            <person name="Lommer M."/>
            <person name="Specht M."/>
            <person name="Roy A.S."/>
            <person name="Kraemer L."/>
            <person name="Andreson R."/>
            <person name="Gutowska M.A."/>
            <person name="Wolf J."/>
            <person name="Bergner S.V."/>
            <person name="Schilhabel M.B."/>
            <person name="Klostermeier U.C."/>
            <person name="Beiko R.G."/>
            <person name="Rosenstiel P."/>
            <person name="Hippler M."/>
            <person name="Laroche J."/>
        </authorList>
    </citation>
    <scope>NUCLEOTIDE SEQUENCE [LARGE SCALE GENOMIC DNA]</scope>
    <source>
        <strain evidence="1 2">CCMP1005</strain>
    </source>
</reference>
<protein>
    <submittedName>
        <fullName evidence="1">Uncharacterized protein</fullName>
    </submittedName>
</protein>
<proteinExistence type="predicted"/>
<gene>
    <name evidence="1" type="ORF">THAOC_02306</name>
</gene>